<feature type="transmembrane region" description="Helical" evidence="1">
    <location>
        <begin position="31"/>
        <end position="51"/>
    </location>
</feature>
<keyword evidence="1" id="KW-0472">Membrane</keyword>
<organism evidence="2 3">
    <name type="scientific">Calothrix parasitica NIES-267</name>
    <dbReference type="NCBI Taxonomy" id="1973488"/>
    <lineage>
        <taxon>Bacteria</taxon>
        <taxon>Bacillati</taxon>
        <taxon>Cyanobacteriota</taxon>
        <taxon>Cyanophyceae</taxon>
        <taxon>Nostocales</taxon>
        <taxon>Calotrichaceae</taxon>
        <taxon>Calothrix</taxon>
    </lineage>
</organism>
<dbReference type="Proteomes" id="UP000218418">
    <property type="component" value="Plasmid plasmid3"/>
</dbReference>
<evidence type="ECO:0000313" key="3">
    <source>
        <dbReference type="Proteomes" id="UP000218418"/>
    </source>
</evidence>
<keyword evidence="2" id="KW-0614">Plasmid</keyword>
<keyword evidence="1" id="KW-0812">Transmembrane</keyword>
<dbReference type="InterPro" id="IPR051082">
    <property type="entry name" value="Pentapeptide-BTB/POZ_domain"/>
</dbReference>
<dbReference type="PANTHER" id="PTHR14136">
    <property type="entry name" value="BTB_POZ DOMAIN-CONTAINING PROTEIN KCTD9"/>
    <property type="match status" value="1"/>
</dbReference>
<dbReference type="SUPFAM" id="SSF141571">
    <property type="entry name" value="Pentapeptide repeat-like"/>
    <property type="match status" value="1"/>
</dbReference>
<proteinExistence type="predicted"/>
<dbReference type="OrthoDB" id="428116at2"/>
<dbReference type="Pfam" id="PF00805">
    <property type="entry name" value="Pentapeptide"/>
    <property type="match status" value="3"/>
</dbReference>
<protein>
    <submittedName>
        <fullName evidence="2">Pentapeptide repeat protein</fullName>
    </submittedName>
</protein>
<dbReference type="InterPro" id="IPR001646">
    <property type="entry name" value="5peptide_repeat"/>
</dbReference>
<accession>A0A1Z4M386</accession>
<dbReference type="AlphaFoldDB" id="A0A1Z4M386"/>
<gene>
    <name evidence="2" type="ORF">NIES267_74660</name>
</gene>
<geneLocation type="plasmid" evidence="3">
    <name>Plasmid3 dna</name>
</geneLocation>
<dbReference type="EMBL" id="AP018230">
    <property type="protein sequence ID" value="BAY87942.1"/>
    <property type="molecule type" value="Genomic_DNA"/>
</dbReference>
<keyword evidence="1" id="KW-1133">Transmembrane helix</keyword>
<sequence>MSASKNNFWNSLFLNNLLKKLSLSPSTRKSWFQILLVLLITLSIVFIIAFIENEQKKFKPQTINQPPNKTRIDKLNSSNSSNKTFTEINNLEAEKNSENKCEYEINLSTIVCLTSDLKLLAQVQNIAVISAALLFFFDTFDRKKQLERQAWQLIDGAQGSETSGARKQAIEDLYKEGADITGLDADGADLRGINLSGANLERASFKNAILENANFEGADLREANFEGASLIGADLRGSNLWGAILTGVDLHEAKLGGTNLSNANLNKVDLCEAQFGEYKGKYKSTFEPNKIIESKFTNLKAASLIRANIQNVNLTGVDISGACFGGARTGKNIETGEDNPLDMGILRQTKDDSYKEAEYDKNVCSTYPEENLKLDEKYEKQEQNRRNRDEKIQQIKNRIFVPFRDKDSSSDLLILLDALIEILSESGQESINTSESQNLRNQAIAIKNSIKEVENNAQQTLDFLPPKEQELELEQDILEEEHRVDERARILMEKIKMSQSEEKKYEQ</sequence>
<dbReference type="Gene3D" id="2.160.20.80">
    <property type="entry name" value="E3 ubiquitin-protein ligase SopA"/>
    <property type="match status" value="1"/>
</dbReference>
<dbReference type="PANTHER" id="PTHR14136:SF17">
    <property type="entry name" value="BTB_POZ DOMAIN-CONTAINING PROTEIN KCTD9"/>
    <property type="match status" value="1"/>
</dbReference>
<reference evidence="2 3" key="1">
    <citation type="submission" date="2017-06" db="EMBL/GenBank/DDBJ databases">
        <title>Genome sequencing of cyanobaciteial culture collection at National Institute for Environmental Studies (NIES).</title>
        <authorList>
            <person name="Hirose Y."/>
            <person name="Shimura Y."/>
            <person name="Fujisawa T."/>
            <person name="Nakamura Y."/>
            <person name="Kawachi M."/>
        </authorList>
    </citation>
    <scope>NUCLEOTIDE SEQUENCE [LARGE SCALE GENOMIC DNA]</scope>
    <source>
        <strain evidence="2 3">NIES-267</strain>
        <plasmid evidence="3">Plasmid3 dna</plasmid>
    </source>
</reference>
<keyword evidence="3" id="KW-1185">Reference proteome</keyword>
<evidence type="ECO:0000256" key="1">
    <source>
        <dbReference type="SAM" id="Phobius"/>
    </source>
</evidence>
<name>A0A1Z4M386_9CYAN</name>
<evidence type="ECO:0000313" key="2">
    <source>
        <dbReference type="EMBL" id="BAY87942.1"/>
    </source>
</evidence>